<evidence type="ECO:0000313" key="1">
    <source>
        <dbReference type="EMBL" id="KAF0536934.1"/>
    </source>
</evidence>
<organism evidence="1 2">
    <name type="scientific">Gigaspora margarita</name>
    <dbReference type="NCBI Taxonomy" id="4874"/>
    <lineage>
        <taxon>Eukaryota</taxon>
        <taxon>Fungi</taxon>
        <taxon>Fungi incertae sedis</taxon>
        <taxon>Mucoromycota</taxon>
        <taxon>Glomeromycotina</taxon>
        <taxon>Glomeromycetes</taxon>
        <taxon>Diversisporales</taxon>
        <taxon>Gigasporaceae</taxon>
        <taxon>Gigaspora</taxon>
    </lineage>
</organism>
<sequence>MPVTSDQTFRTYNLGTIARSGTKDFIEALQSGTDISAIYCNQKESEKKSYPLEINDKKYFEQFVSFLKMKDKCPTKKIDEENLNDQINILRKSCFDEYDSLSCNLDVIRGDIHALQTNIEQFECSYFNNDIQKEL</sequence>
<protein>
    <submittedName>
        <fullName evidence="1">Uncharacterized protein</fullName>
    </submittedName>
</protein>
<evidence type="ECO:0000313" key="2">
    <source>
        <dbReference type="Proteomes" id="UP000439903"/>
    </source>
</evidence>
<name>A0A8H4AVH3_GIGMA</name>
<dbReference type="EMBL" id="WTPW01000194">
    <property type="protein sequence ID" value="KAF0536934.1"/>
    <property type="molecule type" value="Genomic_DNA"/>
</dbReference>
<reference evidence="1 2" key="1">
    <citation type="journal article" date="2019" name="Environ. Microbiol.">
        <title>At the nexus of three kingdoms: the genome of the mycorrhizal fungus Gigaspora margarita provides insights into plant, endobacterial and fungal interactions.</title>
        <authorList>
            <person name="Venice F."/>
            <person name="Ghignone S."/>
            <person name="Salvioli di Fossalunga A."/>
            <person name="Amselem J."/>
            <person name="Novero M."/>
            <person name="Xianan X."/>
            <person name="Sedzielewska Toro K."/>
            <person name="Morin E."/>
            <person name="Lipzen A."/>
            <person name="Grigoriev I.V."/>
            <person name="Henrissat B."/>
            <person name="Martin F.M."/>
            <person name="Bonfante P."/>
        </authorList>
    </citation>
    <scope>NUCLEOTIDE SEQUENCE [LARGE SCALE GENOMIC DNA]</scope>
    <source>
        <strain evidence="1 2">BEG34</strain>
    </source>
</reference>
<dbReference type="Proteomes" id="UP000439903">
    <property type="component" value="Unassembled WGS sequence"/>
</dbReference>
<gene>
    <name evidence="1" type="ORF">F8M41_008776</name>
</gene>
<accession>A0A8H4AVH3</accession>
<comment type="caution">
    <text evidence="1">The sequence shown here is derived from an EMBL/GenBank/DDBJ whole genome shotgun (WGS) entry which is preliminary data.</text>
</comment>
<keyword evidence="2" id="KW-1185">Reference proteome</keyword>
<dbReference type="AlphaFoldDB" id="A0A8H4AVH3"/>
<proteinExistence type="predicted"/>